<evidence type="ECO:0000313" key="5">
    <source>
        <dbReference type="Proteomes" id="UP001152607"/>
    </source>
</evidence>
<name>A0A9W4U8W8_9PLEO</name>
<dbReference type="Pfam" id="PF00043">
    <property type="entry name" value="GST_C"/>
    <property type="match status" value="1"/>
</dbReference>
<dbReference type="Gene3D" id="1.20.1050.130">
    <property type="match status" value="1"/>
</dbReference>
<evidence type="ECO:0000256" key="1">
    <source>
        <dbReference type="ARBA" id="ARBA00007409"/>
    </source>
</evidence>
<protein>
    <recommendedName>
        <fullName evidence="6">Glutathione S-transferase</fullName>
    </recommendedName>
</protein>
<dbReference type="OrthoDB" id="2789670at2759"/>
<dbReference type="CDD" id="cd03048">
    <property type="entry name" value="GST_N_Ure2p_like"/>
    <property type="match status" value="1"/>
</dbReference>
<comment type="similarity">
    <text evidence="1">Belongs to the GST superfamily.</text>
</comment>
<dbReference type="InterPro" id="IPR040079">
    <property type="entry name" value="Glutathione_S-Trfase"/>
</dbReference>
<dbReference type="PROSITE" id="PS50404">
    <property type="entry name" value="GST_NTER"/>
    <property type="match status" value="1"/>
</dbReference>
<dbReference type="SUPFAM" id="SSF52833">
    <property type="entry name" value="Thioredoxin-like"/>
    <property type="match status" value="1"/>
</dbReference>
<evidence type="ECO:0000313" key="4">
    <source>
        <dbReference type="EMBL" id="CAI6331745.1"/>
    </source>
</evidence>
<dbReference type="Pfam" id="PF13409">
    <property type="entry name" value="GST_N_2"/>
    <property type="match status" value="1"/>
</dbReference>
<reference evidence="4" key="1">
    <citation type="submission" date="2023-01" db="EMBL/GenBank/DDBJ databases">
        <authorList>
            <person name="Van Ghelder C."/>
            <person name="Rancurel C."/>
        </authorList>
    </citation>
    <scope>NUCLEOTIDE SEQUENCE</scope>
    <source>
        <strain evidence="4">CNCM I-4278</strain>
    </source>
</reference>
<dbReference type="InterPro" id="IPR036249">
    <property type="entry name" value="Thioredoxin-like_sf"/>
</dbReference>
<dbReference type="PROSITE" id="PS50405">
    <property type="entry name" value="GST_CTER"/>
    <property type="match status" value="1"/>
</dbReference>
<evidence type="ECO:0000259" key="3">
    <source>
        <dbReference type="PROSITE" id="PS50405"/>
    </source>
</evidence>
<sequence>MASIPDDKAPQLGLTIYGAGVVNPYKVVIMAEELGIQYKYVNLDMSKGEATSDWFVGSINPNGKVPAIVHTKEDGTSVTVFESAACLLYLSHEFDKENKFSYAVGTSEYWTQLSWLSWQISGYGPMLGQAAHFNRYTPEPVPYGVWRYTAEARRLHSVLEKRLSTSPYVGGDHLGVADFAVFIYAHSAKWCGVNIEEWPHVQAWHDALLQRPAFQRALKVPALYPFSDTAVSDPENQDFYLGVRKWGTQGIKAMTESWKGEAVSLPSDHANYE</sequence>
<dbReference type="AlphaFoldDB" id="A0A9W4U8W8"/>
<dbReference type="InterPro" id="IPR004046">
    <property type="entry name" value="GST_C"/>
</dbReference>
<dbReference type="EMBL" id="CAOQHR010000003">
    <property type="protein sequence ID" value="CAI6331745.1"/>
    <property type="molecule type" value="Genomic_DNA"/>
</dbReference>
<feature type="domain" description="GST N-terminal" evidence="2">
    <location>
        <begin position="11"/>
        <end position="98"/>
    </location>
</feature>
<dbReference type="SUPFAM" id="SSF47616">
    <property type="entry name" value="GST C-terminal domain-like"/>
    <property type="match status" value="1"/>
</dbReference>
<keyword evidence="5" id="KW-1185">Reference proteome</keyword>
<dbReference type="PANTHER" id="PTHR44051">
    <property type="entry name" value="GLUTATHIONE S-TRANSFERASE-RELATED"/>
    <property type="match status" value="1"/>
</dbReference>
<feature type="domain" description="GST C-terminal" evidence="3">
    <location>
        <begin position="105"/>
        <end position="231"/>
    </location>
</feature>
<dbReference type="SFLD" id="SFLDG01151">
    <property type="entry name" value="Main.2:_Nu-like"/>
    <property type="match status" value="1"/>
</dbReference>
<organism evidence="4 5">
    <name type="scientific">Periconia digitata</name>
    <dbReference type="NCBI Taxonomy" id="1303443"/>
    <lineage>
        <taxon>Eukaryota</taxon>
        <taxon>Fungi</taxon>
        <taxon>Dikarya</taxon>
        <taxon>Ascomycota</taxon>
        <taxon>Pezizomycotina</taxon>
        <taxon>Dothideomycetes</taxon>
        <taxon>Pleosporomycetidae</taxon>
        <taxon>Pleosporales</taxon>
        <taxon>Massarineae</taxon>
        <taxon>Periconiaceae</taxon>
        <taxon>Periconia</taxon>
    </lineage>
</organism>
<evidence type="ECO:0000259" key="2">
    <source>
        <dbReference type="PROSITE" id="PS50404"/>
    </source>
</evidence>
<dbReference type="InterPro" id="IPR004045">
    <property type="entry name" value="Glutathione_S-Trfase_N"/>
</dbReference>
<dbReference type="PANTHER" id="PTHR44051:SF8">
    <property type="entry name" value="GLUTATHIONE S-TRANSFERASE GSTA"/>
    <property type="match status" value="1"/>
</dbReference>
<evidence type="ECO:0008006" key="6">
    <source>
        <dbReference type="Google" id="ProtNLM"/>
    </source>
</evidence>
<dbReference type="SFLD" id="SFLDG00358">
    <property type="entry name" value="Main_(cytGST)"/>
    <property type="match status" value="1"/>
</dbReference>
<dbReference type="InterPro" id="IPR036282">
    <property type="entry name" value="Glutathione-S-Trfase_C_sf"/>
</dbReference>
<dbReference type="Proteomes" id="UP001152607">
    <property type="component" value="Unassembled WGS sequence"/>
</dbReference>
<accession>A0A9W4U8W8</accession>
<dbReference type="SFLD" id="SFLDS00019">
    <property type="entry name" value="Glutathione_Transferase_(cytos"/>
    <property type="match status" value="1"/>
</dbReference>
<proteinExistence type="inferred from homology"/>
<dbReference type="InterPro" id="IPR010987">
    <property type="entry name" value="Glutathione-S-Trfase_C-like"/>
</dbReference>
<gene>
    <name evidence="4" type="ORF">PDIGIT_LOCUS4773</name>
</gene>
<comment type="caution">
    <text evidence="4">The sequence shown here is derived from an EMBL/GenBank/DDBJ whole genome shotgun (WGS) entry which is preliminary data.</text>
</comment>